<dbReference type="EMBL" id="LCWF01000043">
    <property type="protein sequence ID" value="KKY25345.1"/>
    <property type="molecule type" value="Genomic_DNA"/>
</dbReference>
<evidence type="ECO:0000313" key="2">
    <source>
        <dbReference type="EMBL" id="KKY25345.1"/>
    </source>
</evidence>
<gene>
    <name evidence="2" type="ORF">UCRPC4_g01870</name>
</gene>
<proteinExistence type="predicted"/>
<organism evidence="2 3">
    <name type="scientific">Phaeomoniella chlamydospora</name>
    <name type="common">Phaeoacremonium chlamydosporum</name>
    <dbReference type="NCBI Taxonomy" id="158046"/>
    <lineage>
        <taxon>Eukaryota</taxon>
        <taxon>Fungi</taxon>
        <taxon>Dikarya</taxon>
        <taxon>Ascomycota</taxon>
        <taxon>Pezizomycotina</taxon>
        <taxon>Eurotiomycetes</taxon>
        <taxon>Chaetothyriomycetidae</taxon>
        <taxon>Phaeomoniellales</taxon>
        <taxon>Phaeomoniellaceae</taxon>
        <taxon>Phaeomoniella</taxon>
    </lineage>
</organism>
<evidence type="ECO:0000256" key="1">
    <source>
        <dbReference type="SAM" id="MobiDB-lite"/>
    </source>
</evidence>
<comment type="caution">
    <text evidence="2">The sequence shown here is derived from an EMBL/GenBank/DDBJ whole genome shotgun (WGS) entry which is preliminary data.</text>
</comment>
<feature type="compositionally biased region" description="Polar residues" evidence="1">
    <location>
        <begin position="573"/>
        <end position="607"/>
    </location>
</feature>
<keyword evidence="3" id="KW-1185">Reference proteome</keyword>
<evidence type="ECO:0000313" key="3">
    <source>
        <dbReference type="Proteomes" id="UP000053317"/>
    </source>
</evidence>
<dbReference type="OrthoDB" id="4366216at2759"/>
<reference evidence="2 3" key="2">
    <citation type="submission" date="2015-05" db="EMBL/GenBank/DDBJ databases">
        <authorList>
            <person name="Morales-Cruz A."/>
            <person name="Amrine K.C."/>
            <person name="Cantu D."/>
        </authorList>
    </citation>
    <scope>NUCLEOTIDE SEQUENCE [LARGE SCALE GENOMIC DNA]</scope>
    <source>
        <strain evidence="2">UCRPC4</strain>
    </source>
</reference>
<protein>
    <submittedName>
        <fullName evidence="2">Putative hypothetical glutamine rich protein</fullName>
    </submittedName>
</protein>
<feature type="region of interest" description="Disordered" evidence="1">
    <location>
        <begin position="292"/>
        <end position="336"/>
    </location>
</feature>
<reference evidence="2 3" key="1">
    <citation type="submission" date="2015-05" db="EMBL/GenBank/DDBJ databases">
        <title>Distinctive expansion of gene families associated with plant cell wall degradation and secondary metabolism in the genomes of grapevine trunk pathogens.</title>
        <authorList>
            <person name="Lawrence D.P."/>
            <person name="Travadon R."/>
            <person name="Rolshausen P.E."/>
            <person name="Baumgartner K."/>
        </authorList>
    </citation>
    <scope>NUCLEOTIDE SEQUENCE [LARGE SCALE GENOMIC DNA]</scope>
    <source>
        <strain evidence="2">UCRPC4</strain>
    </source>
</reference>
<accession>A0A0G2H9W5</accession>
<feature type="region of interest" description="Disordered" evidence="1">
    <location>
        <begin position="556"/>
        <end position="617"/>
    </location>
</feature>
<name>A0A0G2H9W5_PHACM</name>
<dbReference type="AlphaFoldDB" id="A0A0G2H9W5"/>
<sequence>MTPEQLNEEIKKAEAAKTTKCMKQINEARCTRDILAVVLEYERDKRDFLAATKDLLIQCHPDRLQGNQIYTKEDKDEANQASQKLNQLKEAIKDNPRLADPQVKNLEGQGLHISAYQGIRLFDDDTPESLMDHAGTHHEDTSVYDNEESRVKTDIGDFHKKIHGKAIPHLVSMQKEAEKIALERPLSSDGIKEKADLIQYFNLKIKDHNKKNNLPDGLGEINVSQILSNWMSARLVLATGDSSQKAENAVKELQRSLVCRDQIPKGWTLWKPNFDLAYASPQERMDWIKESGYLNTSEPGPRPHPTTGNKDEPKPNSRESPLKPQTPLPSGPFATGSVADGALVPLTSRRGNPLFSKPVLRDIKPGYTDEGDKILAYLNLGTGKRYVIERPDGAHEIISGADAGGRAVQINEFVPRVANTIDSGFMTTILQQGGTYGINWVAMAASEEVVYSMPTVVVEFYWNKGSESKIVSKSALERAMGKSSASRLMAKTINERGPRGETFEEALLAVGVRLMFAPRELRCLGAPRMPRALLLEQSGYKFPSGGFAAKQIGYGDSSSPRLIEPSSAGEPGTYQSPRYPTQLSAEPYRSVQQRGSAHSPSTESSPPDISRLVRNMTPDSRLELARALEELNVREDAVPIPSDLMDTST</sequence>
<feature type="compositionally biased region" description="Basic and acidic residues" evidence="1">
    <location>
        <begin position="309"/>
        <end position="321"/>
    </location>
</feature>
<dbReference type="Proteomes" id="UP000053317">
    <property type="component" value="Unassembled WGS sequence"/>
</dbReference>